<dbReference type="AlphaFoldDB" id="A0A1G9YCY8"/>
<accession>A0A1G9YCY8</accession>
<evidence type="ECO:0000313" key="2">
    <source>
        <dbReference type="Proteomes" id="UP000199063"/>
    </source>
</evidence>
<dbReference type="Proteomes" id="UP000199063">
    <property type="component" value="Unassembled WGS sequence"/>
</dbReference>
<evidence type="ECO:0000313" key="1">
    <source>
        <dbReference type="EMBL" id="SDN06827.1"/>
    </source>
</evidence>
<name>A0A1G9YCY8_9ACTN</name>
<dbReference type="EMBL" id="FNHI01000018">
    <property type="protein sequence ID" value="SDN06827.1"/>
    <property type="molecule type" value="Genomic_DNA"/>
</dbReference>
<sequence length="39" mass="4292">MARVRSPLVAAIEREGDRVTMPGSVSAARLMQHFIGQRP</sequence>
<reference evidence="2" key="1">
    <citation type="submission" date="2016-10" db="EMBL/GenBank/DDBJ databases">
        <authorList>
            <person name="Varghese N."/>
            <person name="Submissions S."/>
        </authorList>
    </citation>
    <scope>NUCLEOTIDE SEQUENCE [LARGE SCALE GENOMIC DNA]</scope>
    <source>
        <strain evidence="2">CGMCC 4.7042</strain>
    </source>
</reference>
<dbReference type="STRING" id="1196353.SAMN05444921_11873"/>
<proteinExistence type="predicted"/>
<keyword evidence="2" id="KW-1185">Reference proteome</keyword>
<gene>
    <name evidence="1" type="ORF">SAMN05444921_11873</name>
</gene>
<organism evidence="1 2">
    <name type="scientific">Streptomyces wuyuanensis</name>
    <dbReference type="NCBI Taxonomy" id="1196353"/>
    <lineage>
        <taxon>Bacteria</taxon>
        <taxon>Bacillati</taxon>
        <taxon>Actinomycetota</taxon>
        <taxon>Actinomycetes</taxon>
        <taxon>Kitasatosporales</taxon>
        <taxon>Streptomycetaceae</taxon>
        <taxon>Streptomyces</taxon>
    </lineage>
</organism>
<protein>
    <submittedName>
        <fullName evidence="1">Uncharacterized protein</fullName>
    </submittedName>
</protein>